<evidence type="ECO:0000256" key="1">
    <source>
        <dbReference type="ARBA" id="ARBA00022679"/>
    </source>
</evidence>
<dbReference type="InterPro" id="IPR002123">
    <property type="entry name" value="Plipid/glycerol_acylTrfase"/>
</dbReference>
<dbReference type="EMBL" id="UINC01099631">
    <property type="protein sequence ID" value="SVC59050.1"/>
    <property type="molecule type" value="Genomic_DNA"/>
</dbReference>
<evidence type="ECO:0000256" key="2">
    <source>
        <dbReference type="ARBA" id="ARBA00023315"/>
    </source>
</evidence>
<dbReference type="PANTHER" id="PTHR10434">
    <property type="entry name" value="1-ACYL-SN-GLYCEROL-3-PHOSPHATE ACYLTRANSFERASE"/>
    <property type="match status" value="1"/>
</dbReference>
<keyword evidence="1" id="KW-0808">Transferase</keyword>
<reference evidence="4" key="1">
    <citation type="submission" date="2018-05" db="EMBL/GenBank/DDBJ databases">
        <authorList>
            <person name="Lanie J.A."/>
            <person name="Ng W.-L."/>
            <person name="Kazmierczak K.M."/>
            <person name="Andrzejewski T.M."/>
            <person name="Davidsen T.M."/>
            <person name="Wayne K.J."/>
            <person name="Tettelin H."/>
            <person name="Glass J.I."/>
            <person name="Rusch D."/>
            <person name="Podicherti R."/>
            <person name="Tsui H.-C.T."/>
            <person name="Winkler M.E."/>
        </authorList>
    </citation>
    <scope>NUCLEOTIDE SEQUENCE</scope>
</reference>
<evidence type="ECO:0000259" key="3">
    <source>
        <dbReference type="SMART" id="SM00563"/>
    </source>
</evidence>
<protein>
    <recommendedName>
        <fullName evidence="3">Phospholipid/glycerol acyltransferase domain-containing protein</fullName>
    </recommendedName>
</protein>
<dbReference type="PANTHER" id="PTHR10434:SF11">
    <property type="entry name" value="1-ACYL-SN-GLYCEROL-3-PHOSPHATE ACYLTRANSFERASE"/>
    <property type="match status" value="1"/>
</dbReference>
<name>A0A382NEC2_9ZZZZ</name>
<dbReference type="GO" id="GO:0006654">
    <property type="term" value="P:phosphatidic acid biosynthetic process"/>
    <property type="evidence" value="ECO:0007669"/>
    <property type="project" value="TreeGrafter"/>
</dbReference>
<dbReference type="AlphaFoldDB" id="A0A382NEC2"/>
<dbReference type="SUPFAM" id="SSF69593">
    <property type="entry name" value="Glycerol-3-phosphate (1)-acyltransferase"/>
    <property type="match status" value="1"/>
</dbReference>
<proteinExistence type="predicted"/>
<gene>
    <name evidence="4" type="ORF">METZ01_LOCUS311904</name>
</gene>
<feature type="domain" description="Phospholipid/glycerol acyltransferase" evidence="3">
    <location>
        <begin position="49"/>
        <end position="160"/>
    </location>
</feature>
<keyword evidence="2" id="KW-0012">Acyltransferase</keyword>
<dbReference type="CDD" id="cd07989">
    <property type="entry name" value="LPLAT_AGPAT-like"/>
    <property type="match status" value="1"/>
</dbReference>
<accession>A0A382NEC2</accession>
<dbReference type="SMART" id="SM00563">
    <property type="entry name" value="PlsC"/>
    <property type="match status" value="1"/>
</dbReference>
<evidence type="ECO:0000313" key="4">
    <source>
        <dbReference type="EMBL" id="SVC59050.1"/>
    </source>
</evidence>
<dbReference type="GO" id="GO:0003841">
    <property type="term" value="F:1-acylglycerol-3-phosphate O-acyltransferase activity"/>
    <property type="evidence" value="ECO:0007669"/>
    <property type="project" value="TreeGrafter"/>
</dbReference>
<sequence>MTARTKLDLFKPRPRWVRYTLGYAALLLGILVGKIKVQGRDHIPKEGPFIVVANHFNVSEPPFFLFALQRPVNFLVASDQVIEWYNYWAVWLYGFIPTNRTHLAPSTIKMAKKVFAKKEILGVFPEGDTLSDELRSAKPGAVFLSTLGQVPIVPMSIYGLKKGLWDYIFSGIRPKISIRVGKPFGPFELPKDRSQKEKELQYIGDEMMCRIAALLPEKCHGKYKNNPNIKKYRLENNL</sequence>
<dbReference type="Pfam" id="PF01553">
    <property type="entry name" value="Acyltransferase"/>
    <property type="match status" value="1"/>
</dbReference>
<organism evidence="4">
    <name type="scientific">marine metagenome</name>
    <dbReference type="NCBI Taxonomy" id="408172"/>
    <lineage>
        <taxon>unclassified sequences</taxon>
        <taxon>metagenomes</taxon>
        <taxon>ecological metagenomes</taxon>
    </lineage>
</organism>